<evidence type="ECO:0000313" key="1">
    <source>
        <dbReference type="EMBL" id="MBB6499592.1"/>
    </source>
</evidence>
<name>A0A7X0MHQ6_9SPHI</name>
<gene>
    <name evidence="1" type="ORF">HDF25_001734</name>
</gene>
<accession>A0A7X0MHQ6</accession>
<comment type="caution">
    <text evidence="1">The sequence shown here is derived from an EMBL/GenBank/DDBJ whole genome shotgun (WGS) entry which is preliminary data.</text>
</comment>
<evidence type="ECO:0000313" key="2">
    <source>
        <dbReference type="Proteomes" id="UP000521017"/>
    </source>
</evidence>
<proteinExistence type="predicted"/>
<organism evidence="1 2">
    <name type="scientific">Pedobacter cryoconitis</name>
    <dbReference type="NCBI Taxonomy" id="188932"/>
    <lineage>
        <taxon>Bacteria</taxon>
        <taxon>Pseudomonadati</taxon>
        <taxon>Bacteroidota</taxon>
        <taxon>Sphingobacteriia</taxon>
        <taxon>Sphingobacteriales</taxon>
        <taxon>Sphingobacteriaceae</taxon>
        <taxon>Pedobacter</taxon>
    </lineage>
</organism>
<protein>
    <submittedName>
        <fullName evidence="1">Uncharacterized protein</fullName>
    </submittedName>
</protein>
<dbReference type="EMBL" id="JACHCC010000004">
    <property type="protein sequence ID" value="MBB6499592.1"/>
    <property type="molecule type" value="Genomic_DNA"/>
</dbReference>
<sequence>MELSSGVLMTANPFLYAREYFFKGVDAKKDTESSA</sequence>
<reference evidence="1 2" key="1">
    <citation type="submission" date="2020-08" db="EMBL/GenBank/DDBJ databases">
        <title>Genomic Encyclopedia of Type Strains, Phase IV (KMG-V): Genome sequencing to study the core and pangenomes of soil and plant-associated prokaryotes.</title>
        <authorList>
            <person name="Whitman W."/>
        </authorList>
    </citation>
    <scope>NUCLEOTIDE SEQUENCE [LARGE SCALE GENOMIC DNA]</scope>
    <source>
        <strain evidence="1 2">M2T3</strain>
    </source>
</reference>
<dbReference type="AlphaFoldDB" id="A0A7X0MHQ6"/>
<dbReference type="Proteomes" id="UP000521017">
    <property type="component" value="Unassembled WGS sequence"/>
</dbReference>